<feature type="compositionally biased region" description="Polar residues" evidence="1">
    <location>
        <begin position="203"/>
        <end position="222"/>
    </location>
</feature>
<dbReference type="Proteomes" id="UP000594638">
    <property type="component" value="Unassembled WGS sequence"/>
</dbReference>
<dbReference type="OrthoDB" id="660348at2759"/>
<dbReference type="GO" id="GO:0003729">
    <property type="term" value="F:mRNA binding"/>
    <property type="evidence" value="ECO:0007669"/>
    <property type="project" value="InterPro"/>
</dbReference>
<protein>
    <submittedName>
        <fullName evidence="2">Auxin response factor 2</fullName>
    </submittedName>
</protein>
<feature type="region of interest" description="Disordered" evidence="1">
    <location>
        <begin position="448"/>
        <end position="505"/>
    </location>
</feature>
<sequence>MNGIMKRKTSRGRSRGRGRNRVSDHGYARENRARVYNNNSNNQNSDKNQNSAVKGVRGRGPRRYQPSFKNKNDAHLTLNKQSIKSVEKPSRVNTGRTSAPIPSVESEAFPPRKQMFASNLSIASPLFYPSGSSTKDTSLLLKSNVQAGTTNQNIQPSLADKSSTLAQSSVRVHGKIIVDSIGLDTLCVDDSISAVAEKPMNALQNLPSGSPSFISTQLQQSRGKGRTMASLAQMAYKPVSNNQENRVPPATLLQTAQKNPGQGQGLSSVQASGQQYLQHPTSGSQASSPPKAAVPANSFETEELKSLSDSSKSKTALVAKEKGSVKGSRRGSFLYGDVQVMGASGNMFRLWEPLGIWAVVMVIKTSQLSCQLHVTPVVGWNAVMQFGGQHPGGGIGVPAVGMAFPGYVAQPHLGLGNSEMTWLPVFAGAAGTLGAKCSPYLSVDGSYHTRPSGPTSSAVSTSSKETSTSKDSNDCNPRQGPEVANDNFGQRQKNPRRYTEMKFDQ</sequence>
<evidence type="ECO:0000313" key="3">
    <source>
        <dbReference type="Proteomes" id="UP000594638"/>
    </source>
</evidence>
<gene>
    <name evidence="2" type="ORF">OLEA9_A035441</name>
</gene>
<feature type="compositionally biased region" description="Low complexity" evidence="1">
    <location>
        <begin position="37"/>
        <end position="51"/>
    </location>
</feature>
<feature type="compositionally biased region" description="Basic and acidic residues" evidence="1">
    <location>
        <begin position="21"/>
        <end position="33"/>
    </location>
</feature>
<dbReference type="PANTHER" id="PTHR46837">
    <property type="entry name" value="PROTEIN MLN51 HOMOLOG"/>
    <property type="match status" value="1"/>
</dbReference>
<comment type="caution">
    <text evidence="2">The sequence shown here is derived from an EMBL/GenBank/DDBJ whole genome shotgun (WGS) entry which is preliminary data.</text>
</comment>
<dbReference type="PANTHER" id="PTHR46837:SF5">
    <property type="entry name" value="PROTEIN MLN51 HOMOLOG"/>
    <property type="match status" value="1"/>
</dbReference>
<organism evidence="2 3">
    <name type="scientific">Olea europaea subsp. europaea</name>
    <dbReference type="NCBI Taxonomy" id="158383"/>
    <lineage>
        <taxon>Eukaryota</taxon>
        <taxon>Viridiplantae</taxon>
        <taxon>Streptophyta</taxon>
        <taxon>Embryophyta</taxon>
        <taxon>Tracheophyta</taxon>
        <taxon>Spermatophyta</taxon>
        <taxon>Magnoliopsida</taxon>
        <taxon>eudicotyledons</taxon>
        <taxon>Gunneridae</taxon>
        <taxon>Pentapetalae</taxon>
        <taxon>asterids</taxon>
        <taxon>lamiids</taxon>
        <taxon>Lamiales</taxon>
        <taxon>Oleaceae</taxon>
        <taxon>Oleeae</taxon>
        <taxon>Olea</taxon>
    </lineage>
</organism>
<dbReference type="Gramene" id="OE9A035441T1">
    <property type="protein sequence ID" value="OE9A035441C1"/>
    <property type="gene ID" value="OE9A035441"/>
</dbReference>
<dbReference type="GO" id="GO:0006397">
    <property type="term" value="P:mRNA processing"/>
    <property type="evidence" value="ECO:0007669"/>
    <property type="project" value="InterPro"/>
</dbReference>
<evidence type="ECO:0000256" key="1">
    <source>
        <dbReference type="SAM" id="MobiDB-lite"/>
    </source>
</evidence>
<feature type="compositionally biased region" description="Basic residues" evidence="1">
    <location>
        <begin position="1"/>
        <end position="20"/>
    </location>
</feature>
<proteinExistence type="predicted"/>
<keyword evidence="3" id="KW-1185">Reference proteome</keyword>
<feature type="region of interest" description="Disordered" evidence="1">
    <location>
        <begin position="255"/>
        <end position="322"/>
    </location>
</feature>
<reference evidence="2 3" key="1">
    <citation type="submission" date="2019-12" db="EMBL/GenBank/DDBJ databases">
        <authorList>
            <person name="Alioto T."/>
            <person name="Alioto T."/>
            <person name="Gomez Garrido J."/>
        </authorList>
    </citation>
    <scope>NUCLEOTIDE SEQUENCE [LARGE SCALE GENOMIC DNA]</scope>
</reference>
<feature type="compositionally biased region" description="Low complexity" evidence="1">
    <location>
        <begin position="452"/>
        <end position="466"/>
    </location>
</feature>
<feature type="region of interest" description="Disordered" evidence="1">
    <location>
        <begin position="1"/>
        <end position="105"/>
    </location>
</feature>
<evidence type="ECO:0000313" key="2">
    <source>
        <dbReference type="EMBL" id="CAA2994940.1"/>
    </source>
</evidence>
<dbReference type="GO" id="GO:0035145">
    <property type="term" value="C:exon-exon junction complex"/>
    <property type="evidence" value="ECO:0007669"/>
    <property type="project" value="InterPro"/>
</dbReference>
<feature type="compositionally biased region" description="Polar residues" evidence="1">
    <location>
        <begin position="255"/>
        <end position="288"/>
    </location>
</feature>
<dbReference type="InterPro" id="IPR044796">
    <property type="entry name" value="MLN51_plant"/>
</dbReference>
<dbReference type="AlphaFoldDB" id="A0A8S0SU12"/>
<name>A0A8S0SU12_OLEEU</name>
<accession>A0A8S0SU12</accession>
<dbReference type="EMBL" id="CACTIH010005485">
    <property type="protein sequence ID" value="CAA2994940.1"/>
    <property type="molecule type" value="Genomic_DNA"/>
</dbReference>
<feature type="region of interest" description="Disordered" evidence="1">
    <location>
        <begin position="203"/>
        <end position="227"/>
    </location>
</feature>